<accession>A0AAV7QUD5</accession>
<sequence length="130" mass="14051">MTREVSCSVGRGEVGGRIIEALSELRGKTGTARITPRHELGGIRLEVGGEAVRVPPLFAELVAAPPPTALSACCVLRRLPLRCWMSRGAPPESPIRPRWAQEGPDVQGCLPYRGALTEAKSEAMEMRGRH</sequence>
<keyword evidence="2" id="KW-1185">Reference proteome</keyword>
<organism evidence="1 2">
    <name type="scientific">Pleurodeles waltl</name>
    <name type="common">Iberian ribbed newt</name>
    <dbReference type="NCBI Taxonomy" id="8319"/>
    <lineage>
        <taxon>Eukaryota</taxon>
        <taxon>Metazoa</taxon>
        <taxon>Chordata</taxon>
        <taxon>Craniata</taxon>
        <taxon>Vertebrata</taxon>
        <taxon>Euteleostomi</taxon>
        <taxon>Amphibia</taxon>
        <taxon>Batrachia</taxon>
        <taxon>Caudata</taxon>
        <taxon>Salamandroidea</taxon>
        <taxon>Salamandridae</taxon>
        <taxon>Pleurodelinae</taxon>
        <taxon>Pleurodeles</taxon>
    </lineage>
</organism>
<name>A0AAV7QUD5_PLEWA</name>
<dbReference type="EMBL" id="JANPWB010000010">
    <property type="protein sequence ID" value="KAJ1142795.1"/>
    <property type="molecule type" value="Genomic_DNA"/>
</dbReference>
<evidence type="ECO:0000313" key="2">
    <source>
        <dbReference type="Proteomes" id="UP001066276"/>
    </source>
</evidence>
<reference evidence="1" key="1">
    <citation type="journal article" date="2022" name="bioRxiv">
        <title>Sequencing and chromosome-scale assembly of the giantPleurodeles waltlgenome.</title>
        <authorList>
            <person name="Brown T."/>
            <person name="Elewa A."/>
            <person name="Iarovenko S."/>
            <person name="Subramanian E."/>
            <person name="Araus A.J."/>
            <person name="Petzold A."/>
            <person name="Susuki M."/>
            <person name="Suzuki K.-i.T."/>
            <person name="Hayashi T."/>
            <person name="Toyoda A."/>
            <person name="Oliveira C."/>
            <person name="Osipova E."/>
            <person name="Leigh N.D."/>
            <person name="Simon A."/>
            <person name="Yun M.H."/>
        </authorList>
    </citation>
    <scope>NUCLEOTIDE SEQUENCE</scope>
    <source>
        <strain evidence="1">20211129_DDA</strain>
        <tissue evidence="1">Liver</tissue>
    </source>
</reference>
<evidence type="ECO:0000313" key="1">
    <source>
        <dbReference type="EMBL" id="KAJ1142795.1"/>
    </source>
</evidence>
<gene>
    <name evidence="1" type="ORF">NDU88_009108</name>
</gene>
<proteinExistence type="predicted"/>
<dbReference type="AlphaFoldDB" id="A0AAV7QUD5"/>
<dbReference type="Proteomes" id="UP001066276">
    <property type="component" value="Chromosome 6"/>
</dbReference>
<comment type="caution">
    <text evidence="1">The sequence shown here is derived from an EMBL/GenBank/DDBJ whole genome shotgun (WGS) entry which is preliminary data.</text>
</comment>
<protein>
    <submittedName>
        <fullName evidence="1">Uncharacterized protein</fullName>
    </submittedName>
</protein>